<organism evidence="2">
    <name type="scientific">Rhizophora mucronata</name>
    <name type="common">Asiatic mangrove</name>
    <dbReference type="NCBI Taxonomy" id="61149"/>
    <lineage>
        <taxon>Eukaryota</taxon>
        <taxon>Viridiplantae</taxon>
        <taxon>Streptophyta</taxon>
        <taxon>Embryophyta</taxon>
        <taxon>Tracheophyta</taxon>
        <taxon>Spermatophyta</taxon>
        <taxon>Magnoliopsida</taxon>
        <taxon>eudicotyledons</taxon>
        <taxon>Gunneridae</taxon>
        <taxon>Pentapetalae</taxon>
        <taxon>rosids</taxon>
        <taxon>fabids</taxon>
        <taxon>Malpighiales</taxon>
        <taxon>Rhizophoraceae</taxon>
        <taxon>Rhizophora</taxon>
    </lineage>
</organism>
<keyword evidence="1" id="KW-0812">Transmembrane</keyword>
<evidence type="ECO:0000313" key="2">
    <source>
        <dbReference type="EMBL" id="MBX65164.1"/>
    </source>
</evidence>
<keyword evidence="1" id="KW-0472">Membrane</keyword>
<dbReference type="EMBL" id="GGEC01084680">
    <property type="protein sequence ID" value="MBX65164.1"/>
    <property type="molecule type" value="Transcribed_RNA"/>
</dbReference>
<reference evidence="2" key="1">
    <citation type="submission" date="2018-02" db="EMBL/GenBank/DDBJ databases">
        <title>Rhizophora mucronata_Transcriptome.</title>
        <authorList>
            <person name="Meera S.P."/>
            <person name="Sreeshan A."/>
            <person name="Augustine A."/>
        </authorList>
    </citation>
    <scope>NUCLEOTIDE SEQUENCE</scope>
    <source>
        <tissue evidence="2">Leaf</tissue>
    </source>
</reference>
<proteinExistence type="predicted"/>
<keyword evidence="1" id="KW-1133">Transmembrane helix</keyword>
<protein>
    <submittedName>
        <fullName evidence="2">Uncharacterized protein</fullName>
    </submittedName>
</protein>
<feature type="transmembrane region" description="Helical" evidence="1">
    <location>
        <begin position="44"/>
        <end position="61"/>
    </location>
</feature>
<evidence type="ECO:0000256" key="1">
    <source>
        <dbReference type="SAM" id="Phobius"/>
    </source>
</evidence>
<dbReference type="AlphaFoldDB" id="A0A2P2QE34"/>
<accession>A0A2P2QE34</accession>
<sequence length="62" mass="7307">MANRPFRLGQRTSAFQIDTLLWPHYPIPMPLIGEFSSNVYNGSFLLYACLCFRIFFNWCIID</sequence>
<name>A0A2P2QE34_RHIMU</name>